<name>A0ACB8BA27_9AGAM</name>
<gene>
    <name evidence="1" type="ORF">BV22DRAFT_1018724</name>
</gene>
<organism evidence="1 2">
    <name type="scientific">Leucogyrophana mollusca</name>
    <dbReference type="NCBI Taxonomy" id="85980"/>
    <lineage>
        <taxon>Eukaryota</taxon>
        <taxon>Fungi</taxon>
        <taxon>Dikarya</taxon>
        <taxon>Basidiomycota</taxon>
        <taxon>Agaricomycotina</taxon>
        <taxon>Agaricomycetes</taxon>
        <taxon>Agaricomycetidae</taxon>
        <taxon>Boletales</taxon>
        <taxon>Boletales incertae sedis</taxon>
        <taxon>Leucogyrophana</taxon>
    </lineage>
</organism>
<comment type="caution">
    <text evidence="1">The sequence shown here is derived from an EMBL/GenBank/DDBJ whole genome shotgun (WGS) entry which is preliminary data.</text>
</comment>
<evidence type="ECO:0000313" key="1">
    <source>
        <dbReference type="EMBL" id="KAH7921733.1"/>
    </source>
</evidence>
<dbReference type="EMBL" id="MU266513">
    <property type="protein sequence ID" value="KAH7921733.1"/>
    <property type="molecule type" value="Genomic_DNA"/>
</dbReference>
<accession>A0ACB8BA27</accession>
<protein>
    <submittedName>
        <fullName evidence="1">Uncharacterized protein</fullName>
    </submittedName>
</protein>
<sequence>MSLALRAQRTARIRLLHTSAKAHDLVGPPDPTSHIRPVLYDTAPPPPRTKIRHPYSLKEFTDDTRDHELQWKLARQQLDAFNHTFWAESNTRFEAAKQSVLDSVPETADVLSRERALSEFYKKWVMQESRRQAEYSAEWRKRNAENILLAARTEYQRLKERISATFSLSTRKTK</sequence>
<reference evidence="1" key="1">
    <citation type="journal article" date="2021" name="New Phytol.">
        <title>Evolutionary innovations through gain and loss of genes in the ectomycorrhizal Boletales.</title>
        <authorList>
            <person name="Wu G."/>
            <person name="Miyauchi S."/>
            <person name="Morin E."/>
            <person name="Kuo A."/>
            <person name="Drula E."/>
            <person name="Varga T."/>
            <person name="Kohler A."/>
            <person name="Feng B."/>
            <person name="Cao Y."/>
            <person name="Lipzen A."/>
            <person name="Daum C."/>
            <person name="Hundley H."/>
            <person name="Pangilinan J."/>
            <person name="Johnson J."/>
            <person name="Barry K."/>
            <person name="LaButti K."/>
            <person name="Ng V."/>
            <person name="Ahrendt S."/>
            <person name="Min B."/>
            <person name="Choi I.G."/>
            <person name="Park H."/>
            <person name="Plett J.M."/>
            <person name="Magnuson J."/>
            <person name="Spatafora J.W."/>
            <person name="Nagy L.G."/>
            <person name="Henrissat B."/>
            <person name="Grigoriev I.V."/>
            <person name="Yang Z.L."/>
            <person name="Xu J."/>
            <person name="Martin F.M."/>
        </authorList>
    </citation>
    <scope>NUCLEOTIDE SEQUENCE</scope>
    <source>
        <strain evidence="1">KUC20120723A-06</strain>
    </source>
</reference>
<dbReference type="Proteomes" id="UP000790709">
    <property type="component" value="Unassembled WGS sequence"/>
</dbReference>
<keyword evidence="2" id="KW-1185">Reference proteome</keyword>
<evidence type="ECO:0000313" key="2">
    <source>
        <dbReference type="Proteomes" id="UP000790709"/>
    </source>
</evidence>
<proteinExistence type="predicted"/>